<feature type="coiled-coil region" evidence="6">
    <location>
        <begin position="1773"/>
        <end position="1828"/>
    </location>
</feature>
<evidence type="ECO:0000256" key="6">
    <source>
        <dbReference type="SAM" id="Coils"/>
    </source>
</evidence>
<name>A0ABQ1NGT0_9BACI</name>
<dbReference type="Proteomes" id="UP000619534">
    <property type="component" value="Unassembled WGS sequence"/>
</dbReference>
<feature type="compositionally biased region" description="Basic and acidic residues" evidence="7">
    <location>
        <begin position="1095"/>
        <end position="1105"/>
    </location>
</feature>
<dbReference type="InterPro" id="IPR023168">
    <property type="entry name" value="GatB_Yqey_C_2"/>
</dbReference>
<dbReference type="PANTHER" id="PTHR42800:SF1">
    <property type="entry name" value="EXOINULINASE INUD (AFU_ORTHOLOGUE AFUA_5G00480)"/>
    <property type="match status" value="1"/>
</dbReference>
<keyword evidence="11" id="KW-1185">Reference proteome</keyword>
<dbReference type="Gene3D" id="2.60.120.200">
    <property type="match status" value="1"/>
</dbReference>
<dbReference type="Pfam" id="PF08244">
    <property type="entry name" value="Glyco_hydro_32C"/>
    <property type="match status" value="2"/>
</dbReference>
<accession>A0ABQ1NGT0</accession>
<dbReference type="RefSeq" id="WP_166761341.1">
    <property type="nucleotide sequence ID" value="NZ_BMCJ01000001.1"/>
</dbReference>
<feature type="signal peptide" evidence="8">
    <location>
        <begin position="1"/>
        <end position="28"/>
    </location>
</feature>
<dbReference type="InterPro" id="IPR013320">
    <property type="entry name" value="ConA-like_dom_sf"/>
</dbReference>
<dbReference type="EMBL" id="BMCJ01000001">
    <property type="protein sequence ID" value="GGC76017.1"/>
    <property type="molecule type" value="Genomic_DNA"/>
</dbReference>
<evidence type="ECO:0000313" key="11">
    <source>
        <dbReference type="Proteomes" id="UP000619534"/>
    </source>
</evidence>
<dbReference type="Gene3D" id="1.10.10.410">
    <property type="match status" value="1"/>
</dbReference>
<dbReference type="InterPro" id="IPR013148">
    <property type="entry name" value="Glyco_hydro_32_N"/>
</dbReference>
<dbReference type="SUPFAM" id="SSF89095">
    <property type="entry name" value="GatB/YqeY motif"/>
    <property type="match status" value="1"/>
</dbReference>
<keyword evidence="6" id="KW-0175">Coiled coil</keyword>
<evidence type="ECO:0000256" key="2">
    <source>
        <dbReference type="ARBA" id="ARBA00022729"/>
    </source>
</evidence>
<evidence type="ECO:0000256" key="1">
    <source>
        <dbReference type="ARBA" id="ARBA00009902"/>
    </source>
</evidence>
<keyword evidence="2 8" id="KW-0732">Signal</keyword>
<gene>
    <name evidence="10" type="ORF">GCM10007216_03210</name>
</gene>
<evidence type="ECO:0000259" key="9">
    <source>
        <dbReference type="SMART" id="SM00560"/>
    </source>
</evidence>
<keyword evidence="3" id="KW-0378">Hydrolase</keyword>
<feature type="region of interest" description="Disordered" evidence="7">
    <location>
        <begin position="1085"/>
        <end position="1105"/>
    </location>
</feature>
<dbReference type="InterPro" id="IPR018053">
    <property type="entry name" value="Glyco_hydro_32_AS"/>
</dbReference>
<feature type="domain" description="LamG-like jellyroll fold" evidence="9">
    <location>
        <begin position="922"/>
        <end position="1071"/>
    </location>
</feature>
<dbReference type="InterPro" id="IPR003789">
    <property type="entry name" value="Asn/Gln_tRNA_amidoTrase-B-like"/>
</dbReference>
<organism evidence="10 11">
    <name type="scientific">Thalassobacillus devorans</name>
    <dbReference type="NCBI Taxonomy" id="279813"/>
    <lineage>
        <taxon>Bacteria</taxon>
        <taxon>Bacillati</taxon>
        <taxon>Bacillota</taxon>
        <taxon>Bacilli</taxon>
        <taxon>Bacillales</taxon>
        <taxon>Bacillaceae</taxon>
        <taxon>Thalassobacillus</taxon>
    </lineage>
</organism>
<dbReference type="SMART" id="SM00560">
    <property type="entry name" value="LamGL"/>
    <property type="match status" value="1"/>
</dbReference>
<feature type="chain" id="PRO_5046022618" description="LamG-like jellyroll fold domain-containing protein" evidence="8">
    <location>
        <begin position="29"/>
        <end position="1898"/>
    </location>
</feature>
<comment type="caution">
    <text evidence="10">The sequence shown here is derived from an EMBL/GenBank/DDBJ whole genome shotgun (WGS) entry which is preliminary data.</text>
</comment>
<dbReference type="Pfam" id="PF00251">
    <property type="entry name" value="Glyco_hydro_32N"/>
    <property type="match status" value="2"/>
</dbReference>
<dbReference type="SUPFAM" id="SSF49899">
    <property type="entry name" value="Concanavalin A-like lectins/glucanases"/>
    <property type="match status" value="3"/>
</dbReference>
<dbReference type="InterPro" id="IPR001362">
    <property type="entry name" value="Glyco_hydro_32"/>
</dbReference>
<dbReference type="InterPro" id="IPR006558">
    <property type="entry name" value="LamG-like"/>
</dbReference>
<protein>
    <recommendedName>
        <fullName evidence="9">LamG-like jellyroll fold domain-containing protein</fullName>
    </recommendedName>
</protein>
<dbReference type="Gene3D" id="2.60.120.260">
    <property type="entry name" value="Galactose-binding domain-like"/>
    <property type="match status" value="2"/>
</dbReference>
<evidence type="ECO:0000256" key="4">
    <source>
        <dbReference type="ARBA" id="ARBA00023157"/>
    </source>
</evidence>
<keyword evidence="4" id="KW-1015">Disulfide bond</keyword>
<dbReference type="Pfam" id="PF13385">
    <property type="entry name" value="Laminin_G_3"/>
    <property type="match status" value="1"/>
</dbReference>
<dbReference type="PROSITE" id="PS00609">
    <property type="entry name" value="GLYCOSYL_HYDROL_F32"/>
    <property type="match status" value="1"/>
</dbReference>
<dbReference type="Gene3D" id="2.115.10.20">
    <property type="entry name" value="Glycosyl hydrolase domain, family 43"/>
    <property type="match status" value="2"/>
</dbReference>
<dbReference type="CDD" id="cd08996">
    <property type="entry name" value="GH32_FFase"/>
    <property type="match status" value="1"/>
</dbReference>
<dbReference type="InterPro" id="IPR023296">
    <property type="entry name" value="Glyco_hydro_beta-prop_sf"/>
</dbReference>
<dbReference type="PANTHER" id="PTHR42800">
    <property type="entry name" value="EXOINULINASE INUD (AFU_ORTHOLOGUE AFUA_5G00480)"/>
    <property type="match status" value="1"/>
</dbReference>
<evidence type="ECO:0000256" key="7">
    <source>
        <dbReference type="SAM" id="MobiDB-lite"/>
    </source>
</evidence>
<evidence type="ECO:0000256" key="8">
    <source>
        <dbReference type="SAM" id="SignalP"/>
    </source>
</evidence>
<sequence>MNAKVAKSISVLIICTLVLALFPPTLLKAETNQESSADNPSETYRSQFHYSPSENWMNDPNGMVYYDGEYHLFYQHNPTGNQWGPMYWGHAVSEDLINWEEHPIALYPDENGFIWSGSVVVDKGNTAGFQSGDEAPMVAMFTHEKGGHQTQSLAYSNDKGRTWNKYEGNPVIEMPEDTDVFRDPKVFWHDETEKWVMVLSAGQSVEIYRSADLKEWEHTASFPRPEDAGGGVWEVPDLVELPVDGDESNKRWALLVSVSEGAAAGGSGMEYFVGDFDGKTFTKTQEATPVDYGADMYAGITWSNIPEEDGRNIMLGWMNNWQYAQDIPTEGFRGAMSLPRELGLSSGSDGSLSLTQKPVSEFDSLRGESTEWTDELVDGNGKQLLSHTEDLIEIEAEFDMKGTSAEEFGFQWKNSNEQSMAVSFNTQTQQLNVDRSEAGESSFSDDFAKKHEAPMQIEDGKVNIRMIVDRASIEVFGNDGKTVLTDQVFRDQSPSSLELYTVNGDIQVNTIKITELNKADIRLKEDTIPEDVPSNLENGNFETGDLSGWKQQGNAFAGAVSDAENYWDTHPFQQEGKYHVWGYAGESSDPDFRTGTLQSDYFKLAGNGKIEFLIGGGQDIEKLYVALVRAEDGKELFKATGANEEKYRRVSWDASKYVGKTLYLKVVDYHTDGFGHINVDDFQVYHEGEILGDTIENGDFETGDLTGWTIEEGDAFSAEDVTSDTDWGWGGPFNHQGDYHLWGAKEGGDEQTGVLKSSPFILSGTGKISFLIGGGNDIDNLYVALVRASDGKELLKATNTEWNDDESYTPVSWDASDYLGEELYIKVVDKATGGWGHINVDDFQVKQTGLLAHWPLNEAEGSEAKDEVTGKMDPVSYVFNDAEYKPSTVPLWREGLVGNALLFDGYSTWITRDAESMIQPEEALTIEGWVAPRSYEWGDLGQVSAIVNQHDQSKNEGYILGMGRHGKLSFQAGINGEWKEVAPEGSVLPKNEWSHIAATFNQSDQKLKLYLNGELVGETDTPENGAISPSDNDLLIGKHNQAAVINGVFTANMFNGLMDEIKISNEAKSAEEIKQGYREVLDTFDDNQLPNPDVEADRSRFDGDQHRPQYHFMPPEHWMNEPHAPIYYNGKYHIFYQKNPQGPYWHQIHWGHAVSDDMVHWEELPVALAPEGDSVSPDGVWSGSATLDGNGEPVLFFTAGDDSKFPNQMTGLAVSENPEDPDLKEWKMLDEPVTVQEEGLPAEEGEVMYGQFRDPFVWQDGDTWYQLVSSGIDGVGGTALLYSSSDLENWEYEKPFYTGDAEKYPKTGDVWELPVFLPLGKDEEGTEKYAFFINPWFKDYSPYDVKYTFYWIGTWDKEKMEFVPDQEEPQLFDYGEHFTGPSGMVDKDGTPILFSIAQDKRSEQDHYDAGWAHNAGLPIELSLTENNDLGIKPIEELTSLRGEQLASFKNKKLADANELLSDVKGDMLELVVEIDPKQADKAGIKVRQSENGEEETLLYFDKMEQTFNVDRNNASLDPDVRKGIQGGELTIEDENVKLHIYLDRSMIEAYANEQKSITTRVYPTRYDALGLELWSEGGEAFINSMEVWEMKSYYGEAAPVFEKESEPVPPHGQLPNHDFQTGDLTGWNIIEGNTFTDDHVTTKADWGWGGPFHQAEDSIDPERYHLWGFHPDAGGDAATGILQSDTFELGGNGQIDFLVGGGNNIEDLHVALVRASDGEVLLKETGRNDEAYRRVEWDASEFLGEQLIIQVTDNATGGWGHINVDDVNVPVALEELEQLILSLEDRNLQTSDDLDEKIDRFYEVNDQLSDLEEGNEDWKETLSEIKAEMIEFLEGKLNQESYQLTDDQLRFLAEYAIEQTGAEKANDEGKVQGYVMKRANNHVTGEEVREIVRELLEK</sequence>
<dbReference type="CDD" id="cd18622">
    <property type="entry name" value="GH32_Inu-like"/>
    <property type="match status" value="1"/>
</dbReference>
<dbReference type="InterPro" id="IPR013189">
    <property type="entry name" value="Glyco_hydro_32_C"/>
</dbReference>
<evidence type="ECO:0000256" key="3">
    <source>
        <dbReference type="ARBA" id="ARBA00022801"/>
    </source>
</evidence>
<dbReference type="SMART" id="SM00640">
    <property type="entry name" value="Glyco_32"/>
    <property type="match status" value="2"/>
</dbReference>
<evidence type="ECO:0000256" key="5">
    <source>
        <dbReference type="ARBA" id="ARBA00023295"/>
    </source>
</evidence>
<dbReference type="SUPFAM" id="SSF75005">
    <property type="entry name" value="Arabinanase/levansucrase/invertase"/>
    <property type="match status" value="2"/>
</dbReference>
<proteinExistence type="inferred from homology"/>
<evidence type="ECO:0000313" key="10">
    <source>
        <dbReference type="EMBL" id="GGC76017.1"/>
    </source>
</evidence>
<keyword evidence="5" id="KW-0326">Glycosidase</keyword>
<reference evidence="11" key="1">
    <citation type="journal article" date="2019" name="Int. J. Syst. Evol. Microbiol.">
        <title>The Global Catalogue of Microorganisms (GCM) 10K type strain sequencing project: providing services to taxonomists for standard genome sequencing and annotation.</title>
        <authorList>
            <consortium name="The Broad Institute Genomics Platform"/>
            <consortium name="The Broad Institute Genome Sequencing Center for Infectious Disease"/>
            <person name="Wu L."/>
            <person name="Ma J."/>
        </authorList>
    </citation>
    <scope>NUCLEOTIDE SEQUENCE [LARGE SCALE GENOMIC DNA]</scope>
    <source>
        <strain evidence="11">CCM 7282</strain>
    </source>
</reference>
<dbReference type="Gene3D" id="2.60.120.560">
    <property type="entry name" value="Exo-inulinase, domain 1"/>
    <property type="match status" value="2"/>
</dbReference>
<comment type="similarity">
    <text evidence="1">Belongs to the glycosyl hydrolase 32 family.</text>
</comment>